<evidence type="ECO:0000256" key="1">
    <source>
        <dbReference type="SAM" id="MobiDB-lite"/>
    </source>
</evidence>
<evidence type="ECO:0000313" key="2">
    <source>
        <dbReference type="EMBL" id="QED26941.1"/>
    </source>
</evidence>
<dbReference type="PROSITE" id="PS51257">
    <property type="entry name" value="PROKAR_LIPOPROTEIN"/>
    <property type="match status" value="1"/>
</dbReference>
<organism evidence="2 3">
    <name type="scientific">Microvenator marinus</name>
    <dbReference type="NCBI Taxonomy" id="2600177"/>
    <lineage>
        <taxon>Bacteria</taxon>
        <taxon>Deltaproteobacteria</taxon>
        <taxon>Bradymonadales</taxon>
        <taxon>Microvenatoraceae</taxon>
        <taxon>Microvenator</taxon>
    </lineage>
</organism>
<accession>A0A5B8XNX2</accession>
<protein>
    <submittedName>
        <fullName evidence="2">Uncharacterized protein</fullName>
    </submittedName>
</protein>
<reference evidence="2 3" key="1">
    <citation type="submission" date="2019-08" db="EMBL/GenBank/DDBJ databases">
        <authorList>
            <person name="Liang Q."/>
        </authorList>
    </citation>
    <scope>NUCLEOTIDE SEQUENCE [LARGE SCALE GENOMIC DNA]</scope>
    <source>
        <strain evidence="2 3">V1718</strain>
    </source>
</reference>
<dbReference type="AlphaFoldDB" id="A0A5B8XNX2"/>
<gene>
    <name evidence="2" type="ORF">FRD01_06730</name>
</gene>
<dbReference type="RefSeq" id="WP_146958626.1">
    <property type="nucleotide sequence ID" value="NZ_CP042467.1"/>
</dbReference>
<dbReference type="KEGG" id="bbae:FRD01_06730"/>
<feature type="region of interest" description="Disordered" evidence="1">
    <location>
        <begin position="369"/>
        <end position="388"/>
    </location>
</feature>
<dbReference type="EMBL" id="CP042467">
    <property type="protein sequence ID" value="QED26941.1"/>
    <property type="molecule type" value="Genomic_DNA"/>
</dbReference>
<name>A0A5B8XNX2_9DELT</name>
<sequence>MKTIGLALSALGTSMLLVSCGGPQDPKFEMNQAEMGPNLKGPRQGVYLRASFDDDPSHFIGRFISNELSNDEIDENRGVQTQCSSFVTYKEVGSTGNFDEYYNSSTEVTANLGIEPTSAVEGGPEGSGNFGHESGTSLRVKYQLKKKLVAHVEDPVGFQACCDSAPGNCTNRFVGEFWYGDGEIYEKTGRATGGDASANIPGKGSGGLEVADGWAWRRGTNFTDMYFAFRVVDRVSMDDCGWVNQLPKSDSGQYFVGVSPPSPTEDIARTAAMRHARTQVVQFLGETIVSATSNTSSVVEGYVNSTNVVNTVAEGIANFVKDDRYCAAETQETPKGTMYVSRVLAFFPQDKAQEAKEATVDAVEKELEADGKLTPEVKTELEKARRGQ</sequence>
<dbReference type="Proteomes" id="UP000321595">
    <property type="component" value="Chromosome"/>
</dbReference>
<evidence type="ECO:0000313" key="3">
    <source>
        <dbReference type="Proteomes" id="UP000321595"/>
    </source>
</evidence>
<keyword evidence="3" id="KW-1185">Reference proteome</keyword>
<proteinExistence type="predicted"/>
<dbReference type="OrthoDB" id="5486908at2"/>